<comment type="caution">
    <text evidence="2">The sequence shown here is derived from an EMBL/GenBank/DDBJ whole genome shotgun (WGS) entry which is preliminary data.</text>
</comment>
<gene>
    <name evidence="2" type="ORF">ACFPZN_53340</name>
</gene>
<feature type="domain" description="Amidohydrolase-related" evidence="1">
    <location>
        <begin position="13"/>
        <end position="63"/>
    </location>
</feature>
<protein>
    <submittedName>
        <fullName evidence="2">Amidohydrolase family protein</fullName>
    </submittedName>
</protein>
<evidence type="ECO:0000313" key="2">
    <source>
        <dbReference type="EMBL" id="MFC5754455.1"/>
    </source>
</evidence>
<name>A0ABW1AJ67_9ACTN</name>
<evidence type="ECO:0000313" key="3">
    <source>
        <dbReference type="Proteomes" id="UP001596074"/>
    </source>
</evidence>
<dbReference type="InterPro" id="IPR006680">
    <property type="entry name" value="Amidohydro-rel"/>
</dbReference>
<organism evidence="2 3">
    <name type="scientific">Actinomadura rugatobispora</name>
    <dbReference type="NCBI Taxonomy" id="1994"/>
    <lineage>
        <taxon>Bacteria</taxon>
        <taxon>Bacillati</taxon>
        <taxon>Actinomycetota</taxon>
        <taxon>Actinomycetes</taxon>
        <taxon>Streptosporangiales</taxon>
        <taxon>Thermomonosporaceae</taxon>
        <taxon>Actinomadura</taxon>
    </lineage>
</organism>
<accession>A0ABW1AJ67</accession>
<dbReference type="EMBL" id="JBHSON010000156">
    <property type="protein sequence ID" value="MFC5754455.1"/>
    <property type="molecule type" value="Genomic_DNA"/>
</dbReference>
<dbReference type="Pfam" id="PF04909">
    <property type="entry name" value="Amidohydro_2"/>
    <property type="match status" value="1"/>
</dbReference>
<dbReference type="Proteomes" id="UP001596074">
    <property type="component" value="Unassembled WGS sequence"/>
</dbReference>
<dbReference type="SUPFAM" id="SSF51556">
    <property type="entry name" value="Metallo-dependent hydrolases"/>
    <property type="match status" value="1"/>
</dbReference>
<dbReference type="RefSeq" id="WP_378292571.1">
    <property type="nucleotide sequence ID" value="NZ_JBHSON010000156.1"/>
</dbReference>
<keyword evidence="3" id="KW-1185">Reference proteome</keyword>
<dbReference type="Gene3D" id="3.20.20.140">
    <property type="entry name" value="Metal-dependent hydrolases"/>
    <property type="match status" value="1"/>
</dbReference>
<feature type="non-terminal residue" evidence="2">
    <location>
        <position position="1"/>
    </location>
</feature>
<evidence type="ECO:0000259" key="1">
    <source>
        <dbReference type="Pfam" id="PF04909"/>
    </source>
</evidence>
<reference evidence="3" key="1">
    <citation type="journal article" date="2019" name="Int. J. Syst. Evol. Microbiol.">
        <title>The Global Catalogue of Microorganisms (GCM) 10K type strain sequencing project: providing services to taxonomists for standard genome sequencing and annotation.</title>
        <authorList>
            <consortium name="The Broad Institute Genomics Platform"/>
            <consortium name="The Broad Institute Genome Sequencing Center for Infectious Disease"/>
            <person name="Wu L."/>
            <person name="Ma J."/>
        </authorList>
    </citation>
    <scope>NUCLEOTIDE SEQUENCE [LARGE SCALE GENOMIC DNA]</scope>
    <source>
        <strain evidence="3">KCTC 42087</strain>
    </source>
</reference>
<sequence>AHAIASIELGDIPEDNIMCETDYPHSDTTWPDSIGVIKNRIGHLPEETQYKILRGNAERLYRFTPAEPPVLAGV</sequence>
<proteinExistence type="predicted"/>
<dbReference type="InterPro" id="IPR032466">
    <property type="entry name" value="Metal_Hydrolase"/>
</dbReference>